<feature type="domain" description="Methyltransferase" evidence="2">
    <location>
        <begin position="39"/>
        <end position="126"/>
    </location>
</feature>
<dbReference type="InterPro" id="IPR029063">
    <property type="entry name" value="SAM-dependent_MTases_sf"/>
</dbReference>
<proteinExistence type="predicted"/>
<evidence type="ECO:0000313" key="3">
    <source>
        <dbReference type="EMBL" id="BDY12277.1"/>
    </source>
</evidence>
<keyword evidence="1" id="KW-0808">Transferase</keyword>
<organism evidence="3 4">
    <name type="scientific">Hydrogenimonas cancrithermarum</name>
    <dbReference type="NCBI Taxonomy" id="2993563"/>
    <lineage>
        <taxon>Bacteria</taxon>
        <taxon>Pseudomonadati</taxon>
        <taxon>Campylobacterota</taxon>
        <taxon>Epsilonproteobacteria</taxon>
        <taxon>Campylobacterales</taxon>
        <taxon>Hydrogenimonadaceae</taxon>
        <taxon>Hydrogenimonas</taxon>
    </lineage>
</organism>
<protein>
    <recommendedName>
        <fullName evidence="2">Methyltransferase domain-containing protein</fullName>
    </recommendedName>
</protein>
<evidence type="ECO:0000256" key="1">
    <source>
        <dbReference type="ARBA" id="ARBA00022679"/>
    </source>
</evidence>
<dbReference type="Pfam" id="PF13649">
    <property type="entry name" value="Methyltransf_25"/>
    <property type="match status" value="1"/>
</dbReference>
<sequence>MGLELYAKIEPLLGFEEAVEALYDFYIGLLKSWQPDTLIDIGCGSGKFLKKAQSELGLEKALGVDLSERMVEQARALGIDAEALDVCDVKESFDAATAIFDVLNYLPEGELKRFMACVGNVLKPGGIFVADINTLYGFEEVAQGSLVRSDDAYHLSLDSVFEGGLLKTRIDYFEKSRNGCFLRETDTIVQYYHTPDTIAGMSGLELIQSYPLQMYGDEADKEILVFRKTP</sequence>
<dbReference type="Gene3D" id="2.20.25.110">
    <property type="entry name" value="S-adenosyl-L-methionine-dependent methyltransferases"/>
    <property type="match status" value="1"/>
</dbReference>
<keyword evidence="4" id="KW-1185">Reference proteome</keyword>
<evidence type="ECO:0000259" key="2">
    <source>
        <dbReference type="Pfam" id="PF13649"/>
    </source>
</evidence>
<dbReference type="EMBL" id="AP027370">
    <property type="protein sequence ID" value="BDY12277.1"/>
    <property type="molecule type" value="Genomic_DNA"/>
</dbReference>
<dbReference type="PANTHER" id="PTHR43861">
    <property type="entry name" value="TRANS-ACONITATE 2-METHYLTRANSFERASE-RELATED"/>
    <property type="match status" value="1"/>
</dbReference>
<evidence type="ECO:0000313" key="4">
    <source>
        <dbReference type="Proteomes" id="UP001321445"/>
    </source>
</evidence>
<dbReference type="Gene3D" id="3.40.50.150">
    <property type="entry name" value="Vaccinia Virus protein VP39"/>
    <property type="match status" value="1"/>
</dbReference>
<dbReference type="InterPro" id="IPR041698">
    <property type="entry name" value="Methyltransf_25"/>
</dbReference>
<reference evidence="3 4" key="1">
    <citation type="submission" date="2023-03" db="EMBL/GenBank/DDBJ databases">
        <title>Description of Hydrogenimonas sp. ISO32.</title>
        <authorList>
            <person name="Mino S."/>
            <person name="Fukazawa S."/>
            <person name="Sawabe T."/>
        </authorList>
    </citation>
    <scope>NUCLEOTIDE SEQUENCE [LARGE SCALE GENOMIC DNA]</scope>
    <source>
        <strain evidence="3 4">ISO32</strain>
    </source>
</reference>
<dbReference type="SUPFAM" id="SSF53335">
    <property type="entry name" value="S-adenosyl-L-methionine-dependent methyltransferases"/>
    <property type="match status" value="1"/>
</dbReference>
<dbReference type="CDD" id="cd02440">
    <property type="entry name" value="AdoMet_MTases"/>
    <property type="match status" value="1"/>
</dbReference>
<gene>
    <name evidence="3" type="ORF">HCR_05890</name>
</gene>
<name>A0ABM8FJ04_9BACT</name>
<accession>A0ABM8FJ04</accession>
<dbReference type="Proteomes" id="UP001321445">
    <property type="component" value="Chromosome"/>
</dbReference>
<dbReference type="RefSeq" id="WP_286337478.1">
    <property type="nucleotide sequence ID" value="NZ_AP027370.1"/>
</dbReference>